<dbReference type="AlphaFoldDB" id="A0A1H8LGY7"/>
<feature type="domain" description="FAD-binding FR-type" evidence="3">
    <location>
        <begin position="103"/>
        <end position="200"/>
    </location>
</feature>
<evidence type="ECO:0000313" key="4">
    <source>
        <dbReference type="EMBL" id="SEO04377.1"/>
    </source>
</evidence>
<evidence type="ECO:0000256" key="1">
    <source>
        <dbReference type="ARBA" id="ARBA00034078"/>
    </source>
</evidence>
<dbReference type="PANTHER" id="PTHR47354">
    <property type="entry name" value="NADH OXIDOREDUCTASE HCR"/>
    <property type="match status" value="1"/>
</dbReference>
<dbReference type="InterPro" id="IPR050415">
    <property type="entry name" value="MRET"/>
</dbReference>
<dbReference type="SUPFAM" id="SSF63380">
    <property type="entry name" value="Riboflavin synthase domain-like"/>
    <property type="match status" value="1"/>
</dbReference>
<dbReference type="CDD" id="cd00207">
    <property type="entry name" value="fer2"/>
    <property type="match status" value="1"/>
</dbReference>
<evidence type="ECO:0000313" key="5">
    <source>
        <dbReference type="Proteomes" id="UP000198761"/>
    </source>
</evidence>
<name>A0A1H8LGY7_9RHOB</name>
<gene>
    <name evidence="4" type="ORF">SAMN04488103_11115</name>
</gene>
<dbReference type="GO" id="GO:0051213">
    <property type="term" value="F:dioxygenase activity"/>
    <property type="evidence" value="ECO:0007669"/>
    <property type="project" value="UniProtKB-KW"/>
</dbReference>
<reference evidence="4 5" key="1">
    <citation type="submission" date="2016-10" db="EMBL/GenBank/DDBJ databases">
        <authorList>
            <person name="de Groot N.N."/>
        </authorList>
    </citation>
    <scope>NUCLEOTIDE SEQUENCE [LARGE SCALE GENOMIC DNA]</scope>
    <source>
        <strain evidence="4 5">DSM 3857</strain>
    </source>
</reference>
<keyword evidence="4" id="KW-0560">Oxidoreductase</keyword>
<dbReference type="SUPFAM" id="SSF52343">
    <property type="entry name" value="Ferredoxin reductase-like, C-terminal NADP-linked domain"/>
    <property type="match status" value="1"/>
</dbReference>
<dbReference type="OrthoDB" id="9792185at2"/>
<dbReference type="PROSITE" id="PS51085">
    <property type="entry name" value="2FE2S_FER_2"/>
    <property type="match status" value="1"/>
</dbReference>
<dbReference type="InterPro" id="IPR047683">
    <property type="entry name" value="BenC-like_FAD_NAD-bd"/>
</dbReference>
<dbReference type="PROSITE" id="PS00197">
    <property type="entry name" value="2FE2S_FER_1"/>
    <property type="match status" value="1"/>
</dbReference>
<dbReference type="SUPFAM" id="SSF54292">
    <property type="entry name" value="2Fe-2S ferredoxin-like"/>
    <property type="match status" value="1"/>
</dbReference>
<dbReference type="STRING" id="933059.SAMN04488103_11115"/>
<dbReference type="PROSITE" id="PS51384">
    <property type="entry name" value="FAD_FR"/>
    <property type="match status" value="1"/>
</dbReference>
<dbReference type="InterPro" id="IPR008333">
    <property type="entry name" value="Cbr1-like_FAD-bd_dom"/>
</dbReference>
<dbReference type="Gene3D" id="3.10.20.30">
    <property type="match status" value="1"/>
</dbReference>
<proteinExistence type="predicted"/>
<dbReference type="RefSeq" id="WP_091303178.1">
    <property type="nucleotide sequence ID" value="NZ_FOCE01000011.1"/>
</dbReference>
<dbReference type="NCBIfam" id="NF040810">
    <property type="entry name" value="BenC"/>
    <property type="match status" value="1"/>
</dbReference>
<keyword evidence="5" id="KW-1185">Reference proteome</keyword>
<dbReference type="CDD" id="cd06209">
    <property type="entry name" value="BenDO_FAD_NAD"/>
    <property type="match status" value="1"/>
</dbReference>
<feature type="domain" description="2Fe-2S ferredoxin-type" evidence="2">
    <location>
        <begin position="3"/>
        <end position="96"/>
    </location>
</feature>
<dbReference type="InterPro" id="IPR006058">
    <property type="entry name" value="2Fe2S_fd_BS"/>
</dbReference>
<sequence length="337" mass="35850">MTYKIALNFEDGVTRIIDCEADEKVSDAAFRQKINVPMDCRDGVCGTCKCKAERGAFELGFYLEDAMTEEEAAAGMVLTCQMMPKSDCVIAIPASSLACKTGAQTVQATVAGVEALSDTSYRLRVKLAAGMGFLPGQYVNVQVPGTDQTRAYSFSSHPQADVASFLIRNIPGGLMSGYLARAKEGDAVALTGPMGAFYLRPVTRPQVFLAGGTGLAPFLSMLELIATTGTDQPIRLVYAVTKLADLVEMDRLQALAAMIPSLTLTTIVADPEADHPRKGYATNHLTAADLWDGAADVYLCGPPPMVEAVRGHMASIGVTPASFLFEKFNPSETRAAA</sequence>
<dbReference type="Pfam" id="PF00970">
    <property type="entry name" value="FAD_binding_6"/>
    <property type="match status" value="1"/>
</dbReference>
<dbReference type="InterPro" id="IPR017938">
    <property type="entry name" value="Riboflavin_synthase-like_b-brl"/>
</dbReference>
<dbReference type="InterPro" id="IPR001433">
    <property type="entry name" value="OxRdtase_FAD/NAD-bd"/>
</dbReference>
<accession>A0A1H8LGY7</accession>
<dbReference type="Pfam" id="PF00111">
    <property type="entry name" value="Fer2"/>
    <property type="match status" value="1"/>
</dbReference>
<dbReference type="Gene3D" id="3.40.50.80">
    <property type="entry name" value="Nucleotide-binding domain of ferredoxin-NADP reductase (FNR) module"/>
    <property type="match status" value="1"/>
</dbReference>
<dbReference type="PANTHER" id="PTHR47354:SF5">
    <property type="entry name" value="PROTEIN RFBI"/>
    <property type="match status" value="1"/>
</dbReference>
<dbReference type="EMBL" id="FOCE01000011">
    <property type="protein sequence ID" value="SEO04377.1"/>
    <property type="molecule type" value="Genomic_DNA"/>
</dbReference>
<dbReference type="GO" id="GO:0051537">
    <property type="term" value="F:2 iron, 2 sulfur cluster binding"/>
    <property type="evidence" value="ECO:0007669"/>
    <property type="project" value="InterPro"/>
</dbReference>
<dbReference type="InterPro" id="IPR001041">
    <property type="entry name" value="2Fe-2S_ferredoxin-type"/>
</dbReference>
<dbReference type="InterPro" id="IPR036010">
    <property type="entry name" value="2Fe-2S_ferredoxin-like_sf"/>
</dbReference>
<comment type="cofactor">
    <cofactor evidence="1">
        <name>[2Fe-2S] cluster</name>
        <dbReference type="ChEBI" id="CHEBI:190135"/>
    </cofactor>
</comment>
<dbReference type="InterPro" id="IPR017927">
    <property type="entry name" value="FAD-bd_FR_type"/>
</dbReference>
<dbReference type="InterPro" id="IPR012675">
    <property type="entry name" value="Beta-grasp_dom_sf"/>
</dbReference>
<dbReference type="InterPro" id="IPR001709">
    <property type="entry name" value="Flavoprot_Pyr_Nucl_cyt_Rdtase"/>
</dbReference>
<dbReference type="PRINTS" id="PR00371">
    <property type="entry name" value="FPNCR"/>
</dbReference>
<protein>
    <submittedName>
        <fullName evidence="4">Benzoate/toluate 1,2-dioxygenase reductase subunit</fullName>
    </submittedName>
</protein>
<dbReference type="PRINTS" id="PR00410">
    <property type="entry name" value="PHEHYDRXLASE"/>
</dbReference>
<dbReference type="Pfam" id="PF00175">
    <property type="entry name" value="NAD_binding_1"/>
    <property type="match status" value="1"/>
</dbReference>
<evidence type="ECO:0000259" key="2">
    <source>
        <dbReference type="PROSITE" id="PS51085"/>
    </source>
</evidence>
<dbReference type="Proteomes" id="UP000198761">
    <property type="component" value="Unassembled WGS sequence"/>
</dbReference>
<evidence type="ECO:0000259" key="3">
    <source>
        <dbReference type="PROSITE" id="PS51384"/>
    </source>
</evidence>
<dbReference type="Gene3D" id="2.40.30.10">
    <property type="entry name" value="Translation factors"/>
    <property type="match status" value="1"/>
</dbReference>
<keyword evidence="4" id="KW-0223">Dioxygenase</keyword>
<organism evidence="4 5">
    <name type="scientific">Gemmobacter aquatilis</name>
    <dbReference type="NCBI Taxonomy" id="933059"/>
    <lineage>
        <taxon>Bacteria</taxon>
        <taxon>Pseudomonadati</taxon>
        <taxon>Pseudomonadota</taxon>
        <taxon>Alphaproteobacteria</taxon>
        <taxon>Rhodobacterales</taxon>
        <taxon>Paracoccaceae</taxon>
        <taxon>Gemmobacter</taxon>
    </lineage>
</organism>
<dbReference type="InterPro" id="IPR039261">
    <property type="entry name" value="FNR_nucleotide-bd"/>
</dbReference>